<keyword evidence="3" id="KW-1185">Reference proteome</keyword>
<keyword evidence="1" id="KW-0812">Transmembrane</keyword>
<evidence type="ECO:0000313" key="3">
    <source>
        <dbReference type="Proteomes" id="UP000306575"/>
    </source>
</evidence>
<gene>
    <name evidence="2" type="ORF">FAP39_15710</name>
</gene>
<organism evidence="2 3">
    <name type="scientific">Shimia litoralis</name>
    <dbReference type="NCBI Taxonomy" id="420403"/>
    <lineage>
        <taxon>Bacteria</taxon>
        <taxon>Pseudomonadati</taxon>
        <taxon>Pseudomonadota</taxon>
        <taxon>Alphaproteobacteria</taxon>
        <taxon>Rhodobacterales</taxon>
        <taxon>Roseobacteraceae</taxon>
    </lineage>
</organism>
<evidence type="ECO:0000256" key="1">
    <source>
        <dbReference type="SAM" id="Phobius"/>
    </source>
</evidence>
<reference evidence="2 3" key="1">
    <citation type="submission" date="2019-04" db="EMBL/GenBank/DDBJ databases">
        <title>Genome sequence of Pelagicola litoralis CL-ES2.</title>
        <authorList>
            <person name="Cao J."/>
        </authorList>
    </citation>
    <scope>NUCLEOTIDE SEQUENCE [LARGE SCALE GENOMIC DNA]</scope>
    <source>
        <strain evidence="2 3">CL-ES2</strain>
    </source>
</reference>
<sequence>MTRTNVTVIAAIIMAIVLSFWAGSEFRQANIDDLCLDLGGGQNPGEYPICVVEVQNTALWLGPIRVTRKDVVELELQRGVDGQPQVRLVVSPEIASTLTAFTMQSIGQDMDIRIGGQLANSVRISDSVQGASFILALSEEQAENLKTLLSPDPIR</sequence>
<accession>A0A4U7MVD3</accession>
<comment type="caution">
    <text evidence="2">The sequence shown here is derived from an EMBL/GenBank/DDBJ whole genome shotgun (WGS) entry which is preliminary data.</text>
</comment>
<protein>
    <recommendedName>
        <fullName evidence="4">Preprotein translocase subunit SecD</fullName>
    </recommendedName>
</protein>
<dbReference type="RefSeq" id="WP_138017338.1">
    <property type="nucleotide sequence ID" value="NZ_SULI01000029.1"/>
</dbReference>
<dbReference type="Gene3D" id="3.30.1360.200">
    <property type="match status" value="1"/>
</dbReference>
<dbReference type="Proteomes" id="UP000306575">
    <property type="component" value="Unassembled WGS sequence"/>
</dbReference>
<proteinExistence type="predicted"/>
<dbReference type="OrthoDB" id="7709475at2"/>
<evidence type="ECO:0008006" key="4">
    <source>
        <dbReference type="Google" id="ProtNLM"/>
    </source>
</evidence>
<dbReference type="EMBL" id="SULI01000029">
    <property type="protein sequence ID" value="TKZ17090.1"/>
    <property type="molecule type" value="Genomic_DNA"/>
</dbReference>
<dbReference type="AlphaFoldDB" id="A0A4U7MVD3"/>
<keyword evidence="1" id="KW-0472">Membrane</keyword>
<keyword evidence="1" id="KW-1133">Transmembrane helix</keyword>
<name>A0A4U7MVD3_9RHOB</name>
<feature type="transmembrane region" description="Helical" evidence="1">
    <location>
        <begin position="6"/>
        <end position="23"/>
    </location>
</feature>
<evidence type="ECO:0000313" key="2">
    <source>
        <dbReference type="EMBL" id="TKZ17090.1"/>
    </source>
</evidence>